<accession>A0A1Y0IF07</accession>
<proteinExistence type="predicted"/>
<dbReference type="InterPro" id="IPR038607">
    <property type="entry name" value="PhoD-like_sf"/>
</dbReference>
<organism evidence="4 5">
    <name type="scientific">Oleiphilus messinensis</name>
    <dbReference type="NCBI Taxonomy" id="141451"/>
    <lineage>
        <taxon>Bacteria</taxon>
        <taxon>Pseudomonadati</taxon>
        <taxon>Pseudomonadota</taxon>
        <taxon>Gammaproteobacteria</taxon>
        <taxon>Oceanospirillales</taxon>
        <taxon>Oleiphilaceae</taxon>
        <taxon>Oleiphilus</taxon>
    </lineage>
</organism>
<dbReference type="Gene3D" id="2.60.40.380">
    <property type="entry name" value="Purple acid phosphatase-like, N-terminal"/>
    <property type="match status" value="1"/>
</dbReference>
<dbReference type="CDD" id="cd07389">
    <property type="entry name" value="MPP_PhoD"/>
    <property type="match status" value="1"/>
</dbReference>
<dbReference type="SUPFAM" id="SSF56300">
    <property type="entry name" value="Metallo-dependent phosphatases"/>
    <property type="match status" value="1"/>
</dbReference>
<dbReference type="GO" id="GO:0046872">
    <property type="term" value="F:metal ion binding"/>
    <property type="evidence" value="ECO:0007669"/>
    <property type="project" value="InterPro"/>
</dbReference>
<reference evidence="4 5" key="1">
    <citation type="submission" date="2017-05" db="EMBL/GenBank/DDBJ databases">
        <title>Genomic insights into alkan degradation activity of Oleiphilus messinensis.</title>
        <authorList>
            <person name="Kozyavkin S.A."/>
            <person name="Slesarev A.I."/>
            <person name="Golyshin P.N."/>
            <person name="Korzhenkov A."/>
            <person name="Golyshina O.N."/>
            <person name="Toshchakov S.V."/>
        </authorList>
    </citation>
    <scope>NUCLEOTIDE SEQUENCE [LARGE SCALE GENOMIC DNA]</scope>
    <source>
        <strain evidence="4 5">ME102</strain>
    </source>
</reference>
<evidence type="ECO:0000259" key="3">
    <source>
        <dbReference type="Pfam" id="PF16655"/>
    </source>
</evidence>
<feature type="domain" description="PhoD-like phosphatase metallophosphatase" evidence="2">
    <location>
        <begin position="178"/>
        <end position="579"/>
    </location>
</feature>
<dbReference type="AlphaFoldDB" id="A0A1Y0IF07"/>
<dbReference type="InterPro" id="IPR018946">
    <property type="entry name" value="PhoD-like_MPP"/>
</dbReference>
<name>A0A1Y0IF07_9GAMM</name>
<keyword evidence="5" id="KW-1185">Reference proteome</keyword>
<evidence type="ECO:0000256" key="1">
    <source>
        <dbReference type="ARBA" id="ARBA00022729"/>
    </source>
</evidence>
<dbReference type="KEGG" id="ome:OLMES_5057"/>
<gene>
    <name evidence="4" type="ORF">OLMES_5057</name>
</gene>
<dbReference type="InterPro" id="IPR029052">
    <property type="entry name" value="Metallo-depent_PP-like"/>
</dbReference>
<evidence type="ECO:0000259" key="2">
    <source>
        <dbReference type="Pfam" id="PF09423"/>
    </source>
</evidence>
<sequence>MISVNLNITAIGKQEQIQNTEQVKTTFKQATRMTQLTRRHFIKLSALGLGAAIVSSGLQGCSDDDDPITTRKVAFNHGIASGDPLNDRVIIWTRVTPIDDPDSAVTVSWEVASDEAFTNLLHNGSTETTSARDYTVKVDVQNLQPGTVYYYRFKTNGVTSATGKTKTLPQGSIDRVKLAVFSCANYPAGYFHVYGEAAKHSDLDAVVHLGDYFYEYGANGYATEDAETLGRTLPADNSGELLTLGDYRKRYALYRTDSDLQALHKGVPFIVVWDDHEVANDTWRDGAENHNESEGDFSQRKIQALQAYFEWMPIRPVQENDEETIYRSFQFGDLVDLHMLDTRIIGRVQQLDYGNYLDPATGSFNAPQFIADVSSTSRTLLGTEQLGWLQNTMLSSNAVWQVLGQQVLMGKMMIPAELIVQLANPDPGTTLALFAELAQIKGRILLGDPTVTDAERARVETVLPYNLDAWDGYAYEREVILATAKQANINLVTLAGDTHNAWGSELRDNNGDTVGVEFATASVSSPGLEEYLSLPPLPAVIRQTEQGLETLIDDLKYLNASQRGFLITTFTRSDAVAEWRFVSTVKSKLVSEDTSRRMTLKTQAGDNEHRLQPV</sequence>
<dbReference type="InterPro" id="IPR032093">
    <property type="entry name" value="PhoD_N"/>
</dbReference>
<dbReference type="Gene3D" id="3.60.21.70">
    <property type="entry name" value="PhoD-like phosphatase"/>
    <property type="match status" value="1"/>
</dbReference>
<dbReference type="PANTHER" id="PTHR43606:SF2">
    <property type="entry name" value="ALKALINE PHOSPHATASE FAMILY PROTEIN (AFU_ORTHOLOGUE AFUA_5G03860)"/>
    <property type="match status" value="1"/>
</dbReference>
<dbReference type="PANTHER" id="PTHR43606">
    <property type="entry name" value="PHOSPHATASE, PUTATIVE (AFU_ORTHOLOGUE AFUA_6G08710)-RELATED"/>
    <property type="match status" value="1"/>
</dbReference>
<evidence type="ECO:0000313" key="4">
    <source>
        <dbReference type="EMBL" id="ARU59041.1"/>
    </source>
</evidence>
<dbReference type="SUPFAM" id="SSF49363">
    <property type="entry name" value="Purple acid phosphatase, N-terminal domain"/>
    <property type="match status" value="1"/>
</dbReference>
<dbReference type="GO" id="GO:0003993">
    <property type="term" value="F:acid phosphatase activity"/>
    <property type="evidence" value="ECO:0007669"/>
    <property type="project" value="InterPro"/>
</dbReference>
<dbReference type="Proteomes" id="UP000196027">
    <property type="component" value="Chromosome"/>
</dbReference>
<dbReference type="Pfam" id="PF09423">
    <property type="entry name" value="PhoD"/>
    <property type="match status" value="1"/>
</dbReference>
<dbReference type="Pfam" id="PF16655">
    <property type="entry name" value="PhoD_N"/>
    <property type="match status" value="1"/>
</dbReference>
<dbReference type="InterPro" id="IPR052900">
    <property type="entry name" value="Phospholipid_Metab_Enz"/>
</dbReference>
<keyword evidence="1" id="KW-0732">Signal</keyword>
<feature type="domain" description="Phospholipase D N-terminal" evidence="3">
    <location>
        <begin position="77"/>
        <end position="167"/>
    </location>
</feature>
<dbReference type="EMBL" id="CP021425">
    <property type="protein sequence ID" value="ARU59041.1"/>
    <property type="molecule type" value="Genomic_DNA"/>
</dbReference>
<dbReference type="InterPro" id="IPR008963">
    <property type="entry name" value="Purple_acid_Pase-like_N"/>
</dbReference>
<protein>
    <submittedName>
        <fullName evidence="4">Phosphodiesterase/alkaline phosphatase D</fullName>
    </submittedName>
</protein>
<evidence type="ECO:0000313" key="5">
    <source>
        <dbReference type="Proteomes" id="UP000196027"/>
    </source>
</evidence>